<dbReference type="EnsemblMetazoa" id="GAUT033829-RA">
    <property type="protein sequence ID" value="GAUT033829-PA"/>
    <property type="gene ID" value="GAUT033829"/>
</dbReference>
<dbReference type="Proteomes" id="UP000078200">
    <property type="component" value="Unassembled WGS sequence"/>
</dbReference>
<evidence type="ECO:0000313" key="3">
    <source>
        <dbReference type="Proteomes" id="UP000078200"/>
    </source>
</evidence>
<keyword evidence="1" id="KW-1133">Transmembrane helix</keyword>
<reference evidence="2" key="1">
    <citation type="submission" date="2020-05" db="UniProtKB">
        <authorList>
            <consortium name="EnsemblMetazoa"/>
        </authorList>
    </citation>
    <scope>IDENTIFICATION</scope>
    <source>
        <strain evidence="2">TTRI</strain>
    </source>
</reference>
<feature type="transmembrane region" description="Helical" evidence="1">
    <location>
        <begin position="87"/>
        <end position="108"/>
    </location>
</feature>
<organism evidence="2 3">
    <name type="scientific">Glossina austeni</name>
    <name type="common">Savannah tsetse fly</name>
    <dbReference type="NCBI Taxonomy" id="7395"/>
    <lineage>
        <taxon>Eukaryota</taxon>
        <taxon>Metazoa</taxon>
        <taxon>Ecdysozoa</taxon>
        <taxon>Arthropoda</taxon>
        <taxon>Hexapoda</taxon>
        <taxon>Insecta</taxon>
        <taxon>Pterygota</taxon>
        <taxon>Neoptera</taxon>
        <taxon>Endopterygota</taxon>
        <taxon>Diptera</taxon>
        <taxon>Brachycera</taxon>
        <taxon>Muscomorpha</taxon>
        <taxon>Hippoboscoidea</taxon>
        <taxon>Glossinidae</taxon>
        <taxon>Glossina</taxon>
    </lineage>
</organism>
<keyword evidence="1" id="KW-0472">Membrane</keyword>
<sequence>MLCFNNCITRTYTTAILHCGINCQLILRFTINSNIQERTKPIGVAMITKTKTIMIDFNTMSSSTSNNNNNKCENNIIIRYAQARARLVLIGLMLIIAAKFQLFAFLLAELV</sequence>
<dbReference type="VEuPathDB" id="VectorBase:GAUT033829"/>
<accession>A0A1A9VDK2</accession>
<evidence type="ECO:0000313" key="2">
    <source>
        <dbReference type="EnsemblMetazoa" id="GAUT033829-PA"/>
    </source>
</evidence>
<dbReference type="AlphaFoldDB" id="A0A1A9VDK2"/>
<keyword evidence="3" id="KW-1185">Reference proteome</keyword>
<protein>
    <submittedName>
        <fullName evidence="2">Uncharacterized protein</fullName>
    </submittedName>
</protein>
<proteinExistence type="predicted"/>
<evidence type="ECO:0000256" key="1">
    <source>
        <dbReference type="SAM" id="Phobius"/>
    </source>
</evidence>
<keyword evidence="1" id="KW-0812">Transmembrane</keyword>
<name>A0A1A9VDK2_GLOAU</name>